<dbReference type="PANTHER" id="PTHR11616">
    <property type="entry name" value="SODIUM/CHLORIDE DEPENDENT TRANSPORTER"/>
    <property type="match status" value="1"/>
</dbReference>
<dbReference type="InterPro" id="IPR037272">
    <property type="entry name" value="SNS_sf"/>
</dbReference>
<evidence type="ECO:0000256" key="3">
    <source>
        <dbReference type="ARBA" id="ARBA00022448"/>
    </source>
</evidence>
<comment type="subcellular location">
    <subcellularLocation>
        <location evidence="1">Membrane</location>
        <topology evidence="1">Multi-pass membrane protein</topology>
    </subcellularLocation>
</comment>
<keyword evidence="3" id="KW-0813">Transport</keyword>
<accession>A0ABY7EF40</accession>
<dbReference type="InterPro" id="IPR000175">
    <property type="entry name" value="Na/ntran_symport"/>
</dbReference>
<protein>
    <submittedName>
        <fullName evidence="8">SC6A9-like protein</fullName>
    </submittedName>
</protein>
<dbReference type="Pfam" id="PF00209">
    <property type="entry name" value="SNF"/>
    <property type="match status" value="1"/>
</dbReference>
<keyword evidence="6" id="KW-0472">Membrane</keyword>
<comment type="similarity">
    <text evidence="2">Belongs to the sodium:neurotransmitter symporter (SNF) (TC 2.A.22) family.</text>
</comment>
<name>A0ABY7EF40_MYAAR</name>
<evidence type="ECO:0000256" key="2">
    <source>
        <dbReference type="ARBA" id="ARBA00006459"/>
    </source>
</evidence>
<keyword evidence="9" id="KW-1185">Reference proteome</keyword>
<evidence type="ECO:0000256" key="6">
    <source>
        <dbReference type="ARBA" id="ARBA00023136"/>
    </source>
</evidence>
<reference evidence="8" key="1">
    <citation type="submission" date="2022-11" db="EMBL/GenBank/DDBJ databases">
        <title>Centuries of genome instability and evolution in soft-shell clam transmissible cancer (bioRxiv).</title>
        <authorList>
            <person name="Hart S.F.M."/>
            <person name="Yonemitsu M.A."/>
            <person name="Giersch R.M."/>
            <person name="Beal B.F."/>
            <person name="Arriagada G."/>
            <person name="Davis B.W."/>
            <person name="Ostrander E.A."/>
            <person name="Goff S.P."/>
            <person name="Metzger M.J."/>
        </authorList>
    </citation>
    <scope>NUCLEOTIDE SEQUENCE</scope>
    <source>
        <strain evidence="8">MELC-2E11</strain>
        <tissue evidence="8">Siphon/mantle</tissue>
    </source>
</reference>
<keyword evidence="7" id="KW-0325">Glycoprotein</keyword>
<gene>
    <name evidence="8" type="ORF">MAR_017633</name>
</gene>
<evidence type="ECO:0000256" key="7">
    <source>
        <dbReference type="ARBA" id="ARBA00023180"/>
    </source>
</evidence>
<dbReference type="PANTHER" id="PTHR11616:SF321">
    <property type="entry name" value="SODIUM-DEPENDENT NUTRIENT AMINO ACID TRANSPORTER 1-RELATED"/>
    <property type="match status" value="1"/>
</dbReference>
<dbReference type="Proteomes" id="UP001164746">
    <property type="component" value="Chromosome 6"/>
</dbReference>
<sequence>MIIKDRSFFVVIILESKISGSESLYSDRPPLYTINLCVDWRSCHLCLVKTRCARVTRYAHIQVWLEAAVQVFYSLGPTWGGVITMASFNKFTNNGLRQDTLKQPSHDTD</sequence>
<proteinExistence type="inferred from homology"/>
<evidence type="ECO:0000256" key="5">
    <source>
        <dbReference type="ARBA" id="ARBA00022989"/>
    </source>
</evidence>
<dbReference type="EMBL" id="CP111017">
    <property type="protein sequence ID" value="WAR07675.1"/>
    <property type="molecule type" value="Genomic_DNA"/>
</dbReference>
<dbReference type="SUPFAM" id="SSF161070">
    <property type="entry name" value="SNF-like"/>
    <property type="match status" value="1"/>
</dbReference>
<keyword evidence="5" id="KW-1133">Transmembrane helix</keyword>
<evidence type="ECO:0000313" key="9">
    <source>
        <dbReference type="Proteomes" id="UP001164746"/>
    </source>
</evidence>
<organism evidence="8 9">
    <name type="scientific">Mya arenaria</name>
    <name type="common">Soft-shell clam</name>
    <dbReference type="NCBI Taxonomy" id="6604"/>
    <lineage>
        <taxon>Eukaryota</taxon>
        <taxon>Metazoa</taxon>
        <taxon>Spiralia</taxon>
        <taxon>Lophotrochozoa</taxon>
        <taxon>Mollusca</taxon>
        <taxon>Bivalvia</taxon>
        <taxon>Autobranchia</taxon>
        <taxon>Heteroconchia</taxon>
        <taxon>Euheterodonta</taxon>
        <taxon>Imparidentia</taxon>
        <taxon>Neoheterodontei</taxon>
        <taxon>Myida</taxon>
        <taxon>Myoidea</taxon>
        <taxon>Myidae</taxon>
        <taxon>Mya</taxon>
    </lineage>
</organism>
<keyword evidence="4" id="KW-0812">Transmembrane</keyword>
<evidence type="ECO:0000313" key="8">
    <source>
        <dbReference type="EMBL" id="WAR07675.1"/>
    </source>
</evidence>
<evidence type="ECO:0000256" key="1">
    <source>
        <dbReference type="ARBA" id="ARBA00004141"/>
    </source>
</evidence>
<evidence type="ECO:0000256" key="4">
    <source>
        <dbReference type="ARBA" id="ARBA00022692"/>
    </source>
</evidence>